<name>A0A4W5LBD1_9TELE</name>
<dbReference type="GO" id="GO:0005049">
    <property type="term" value="F:nuclear export signal receptor activity"/>
    <property type="evidence" value="ECO:0007669"/>
    <property type="project" value="InterPro"/>
</dbReference>
<dbReference type="GeneTree" id="ENSGT00940000153408"/>
<accession>A0A4W5LBD1</accession>
<organism evidence="3 4">
    <name type="scientific">Hucho hucho</name>
    <name type="common">huchen</name>
    <dbReference type="NCBI Taxonomy" id="62062"/>
    <lineage>
        <taxon>Eukaryota</taxon>
        <taxon>Metazoa</taxon>
        <taxon>Chordata</taxon>
        <taxon>Craniata</taxon>
        <taxon>Vertebrata</taxon>
        <taxon>Euteleostomi</taxon>
        <taxon>Actinopterygii</taxon>
        <taxon>Neopterygii</taxon>
        <taxon>Teleostei</taxon>
        <taxon>Protacanthopterygii</taxon>
        <taxon>Salmoniformes</taxon>
        <taxon>Salmonidae</taxon>
        <taxon>Salmoninae</taxon>
        <taxon>Hucho</taxon>
    </lineage>
</organism>
<dbReference type="Gene3D" id="1.25.10.10">
    <property type="entry name" value="Leucine-rich Repeat Variant"/>
    <property type="match status" value="1"/>
</dbReference>
<reference evidence="4" key="1">
    <citation type="submission" date="2018-06" db="EMBL/GenBank/DDBJ databases">
        <title>Genome assembly of Danube salmon.</title>
        <authorList>
            <person name="Macqueen D.J."/>
            <person name="Gundappa M.K."/>
        </authorList>
    </citation>
    <scope>NUCLEOTIDE SEQUENCE [LARGE SCALE GENOMIC DNA]</scope>
</reference>
<dbReference type="InterPro" id="IPR016024">
    <property type="entry name" value="ARM-type_fold"/>
</dbReference>
<reference evidence="3" key="2">
    <citation type="submission" date="2025-08" db="UniProtKB">
        <authorList>
            <consortium name="Ensembl"/>
        </authorList>
    </citation>
    <scope>IDENTIFICATION</scope>
</reference>
<evidence type="ECO:0000256" key="1">
    <source>
        <dbReference type="ARBA" id="ARBA00009466"/>
    </source>
</evidence>
<dbReference type="Ensembl" id="ENSHHUT00000023823.1">
    <property type="protein sequence ID" value="ENSHHUP00000022960.1"/>
    <property type="gene ID" value="ENSHHUG00000014382.1"/>
</dbReference>
<dbReference type="Proteomes" id="UP000314982">
    <property type="component" value="Unassembled WGS sequence"/>
</dbReference>
<keyword evidence="4" id="KW-1185">Reference proteome</keyword>
<dbReference type="InterPro" id="IPR011989">
    <property type="entry name" value="ARM-like"/>
</dbReference>
<dbReference type="GO" id="GO:0005634">
    <property type="term" value="C:nucleus"/>
    <property type="evidence" value="ECO:0007669"/>
    <property type="project" value="TreeGrafter"/>
</dbReference>
<dbReference type="Pfam" id="PF03810">
    <property type="entry name" value="IBN_N"/>
    <property type="match status" value="1"/>
</dbReference>
<feature type="domain" description="Importin N-terminal" evidence="2">
    <location>
        <begin position="13"/>
        <end position="80"/>
    </location>
</feature>
<dbReference type="PANTHER" id="PTHR11223:SF3">
    <property type="entry name" value="EXPORTIN-5"/>
    <property type="match status" value="1"/>
</dbReference>
<evidence type="ECO:0000259" key="2">
    <source>
        <dbReference type="SMART" id="SM00913"/>
    </source>
</evidence>
<dbReference type="GO" id="GO:0006611">
    <property type="term" value="P:protein export from nucleus"/>
    <property type="evidence" value="ECO:0007669"/>
    <property type="project" value="InterPro"/>
</dbReference>
<proteinExistence type="inferred from homology"/>
<dbReference type="GO" id="GO:0006405">
    <property type="term" value="P:RNA export from nucleus"/>
    <property type="evidence" value="ECO:0007669"/>
    <property type="project" value="TreeGrafter"/>
</dbReference>
<dbReference type="GO" id="GO:0003723">
    <property type="term" value="F:RNA binding"/>
    <property type="evidence" value="ECO:0007669"/>
    <property type="project" value="TreeGrafter"/>
</dbReference>
<reference evidence="3" key="3">
    <citation type="submission" date="2025-09" db="UniProtKB">
        <authorList>
            <consortium name="Ensembl"/>
        </authorList>
    </citation>
    <scope>IDENTIFICATION</scope>
</reference>
<dbReference type="GO" id="GO:0005737">
    <property type="term" value="C:cytoplasm"/>
    <property type="evidence" value="ECO:0007669"/>
    <property type="project" value="TreeGrafter"/>
</dbReference>
<sequence>MLRVAIYTNVANLQNFCEEFKEKCTFCVPCGLQLADKTQTAVVRHFGLQILEHVIKFRWNNMPQQEKVQLKNCAMGLLSTVSLFW</sequence>
<protein>
    <recommendedName>
        <fullName evidence="2">Importin N-terminal domain-containing protein</fullName>
    </recommendedName>
</protein>
<dbReference type="PANTHER" id="PTHR11223">
    <property type="entry name" value="EXPORTIN 1/5"/>
    <property type="match status" value="1"/>
</dbReference>
<dbReference type="SUPFAM" id="SSF48371">
    <property type="entry name" value="ARM repeat"/>
    <property type="match status" value="1"/>
</dbReference>
<dbReference type="InterPro" id="IPR045065">
    <property type="entry name" value="XPO1/5"/>
</dbReference>
<comment type="similarity">
    <text evidence="1">Belongs to the exportin family.</text>
</comment>
<evidence type="ECO:0000313" key="4">
    <source>
        <dbReference type="Proteomes" id="UP000314982"/>
    </source>
</evidence>
<dbReference type="AlphaFoldDB" id="A0A4W5LBD1"/>
<evidence type="ECO:0000313" key="3">
    <source>
        <dbReference type="Ensembl" id="ENSHHUP00000022960.1"/>
    </source>
</evidence>
<dbReference type="InterPro" id="IPR001494">
    <property type="entry name" value="Importin-beta_N"/>
</dbReference>
<dbReference type="SMART" id="SM00913">
    <property type="entry name" value="IBN_N"/>
    <property type="match status" value="1"/>
</dbReference>
<dbReference type="GO" id="GO:0031267">
    <property type="term" value="F:small GTPase binding"/>
    <property type="evidence" value="ECO:0007669"/>
    <property type="project" value="InterPro"/>
</dbReference>
<dbReference type="GO" id="GO:0042565">
    <property type="term" value="C:RNA nuclear export complex"/>
    <property type="evidence" value="ECO:0007669"/>
    <property type="project" value="TreeGrafter"/>
</dbReference>